<comment type="caution">
    <text evidence="2">The sequence shown here is derived from an EMBL/GenBank/DDBJ whole genome shotgun (WGS) entry which is preliminary data.</text>
</comment>
<evidence type="ECO:0008006" key="4">
    <source>
        <dbReference type="Google" id="ProtNLM"/>
    </source>
</evidence>
<keyword evidence="3" id="KW-1185">Reference proteome</keyword>
<dbReference type="EMBL" id="JXDG01000032">
    <property type="protein sequence ID" value="KIH83841.1"/>
    <property type="molecule type" value="Genomic_DNA"/>
</dbReference>
<feature type="signal peptide" evidence="1">
    <location>
        <begin position="1"/>
        <end position="20"/>
    </location>
</feature>
<dbReference type="OrthoDB" id="6882847at2"/>
<evidence type="ECO:0000256" key="1">
    <source>
        <dbReference type="SAM" id="SignalP"/>
    </source>
</evidence>
<dbReference type="PROSITE" id="PS51257">
    <property type="entry name" value="PROKAR_LIPOPROTEIN"/>
    <property type="match status" value="1"/>
</dbReference>
<accession>A0A0C2I3N0</accession>
<proteinExistence type="predicted"/>
<organism evidence="2 3">
    <name type="scientific">Pseudomonas batumici</name>
    <dbReference type="NCBI Taxonomy" id="226910"/>
    <lineage>
        <taxon>Bacteria</taxon>
        <taxon>Pseudomonadati</taxon>
        <taxon>Pseudomonadota</taxon>
        <taxon>Gammaproteobacteria</taxon>
        <taxon>Pseudomonadales</taxon>
        <taxon>Pseudomonadaceae</taxon>
        <taxon>Pseudomonas</taxon>
    </lineage>
</organism>
<sequence>MLKKAVFCLSLLAIAGSACANEAIAYKDEFENQYVQCIQSKLAEGCWDKVFSGHFDPSQSKEKELISKSQSVLSAWIGQHDLYKVHLSPKETKGEVFENRTYLIERDDGALVGLYVGFRQVKGEWFVYELMDGADDTFIRSILHMPKIK</sequence>
<dbReference type="PATRIC" id="fig|226910.6.peg.2412"/>
<evidence type="ECO:0000313" key="2">
    <source>
        <dbReference type="EMBL" id="KIH83841.1"/>
    </source>
</evidence>
<dbReference type="STRING" id="226910.UCMB321_2423"/>
<reference evidence="2 3" key="1">
    <citation type="submission" date="2015-01" db="EMBL/GenBank/DDBJ databases">
        <title>Complete genome of Pseudomonas batumici UCM B-321 producer of the batumin antibiotic with strong antistaphilococcal and potential anticancer activity.</title>
        <authorList>
            <person name="Klochko V.V."/>
            <person name="Zelena L.B."/>
            <person name="Elena K.A."/>
            <person name="Reva O.N."/>
        </authorList>
    </citation>
    <scope>NUCLEOTIDE SEQUENCE [LARGE SCALE GENOMIC DNA]</scope>
    <source>
        <strain evidence="2 3">UCM B-321</strain>
    </source>
</reference>
<protein>
    <recommendedName>
        <fullName evidence="4">Lipoprotein</fullName>
    </recommendedName>
</protein>
<dbReference type="RefSeq" id="WP_040066927.1">
    <property type="nucleotide sequence ID" value="NZ_JXDG01000032.1"/>
</dbReference>
<gene>
    <name evidence="2" type="ORF">UCMB321_2423</name>
</gene>
<evidence type="ECO:0000313" key="3">
    <source>
        <dbReference type="Proteomes" id="UP000031535"/>
    </source>
</evidence>
<dbReference type="AlphaFoldDB" id="A0A0C2I3N0"/>
<keyword evidence="1" id="KW-0732">Signal</keyword>
<name>A0A0C2I3N0_9PSED</name>
<dbReference type="Proteomes" id="UP000031535">
    <property type="component" value="Unassembled WGS sequence"/>
</dbReference>
<feature type="chain" id="PRO_5002162127" description="Lipoprotein" evidence="1">
    <location>
        <begin position="21"/>
        <end position="149"/>
    </location>
</feature>